<proteinExistence type="inferred from homology"/>
<feature type="domain" description="tRNA intron endonuclease catalytic" evidence="12">
    <location>
        <begin position="210"/>
        <end position="292"/>
    </location>
</feature>
<dbReference type="PANTHER" id="PTHR13070">
    <property type="entry name" value="TRNA-SPLICING ENDONUCLEASE SUBUNIT SEN34-RELATED"/>
    <property type="match status" value="1"/>
</dbReference>
<evidence type="ECO:0000256" key="5">
    <source>
        <dbReference type="ARBA" id="ARBA00022694"/>
    </source>
</evidence>
<dbReference type="InterPro" id="IPR006676">
    <property type="entry name" value="tRNA_splic"/>
</dbReference>
<dbReference type="InterPro" id="IPR011856">
    <property type="entry name" value="tRNA_endonuc-like_dom_sf"/>
</dbReference>
<dbReference type="Gene3D" id="3.40.1350.10">
    <property type="match status" value="1"/>
</dbReference>
<comment type="subunit">
    <text evidence="8">tRNA splicing endonuclease is a heterotetramer composed of TSEN2, TSEN15, TSEN34/LENG5 and TSEN54. tRNA splicing endonuclease complex also contains proteins of the pre-mRNA 3'-end processing machinery such as CLP1, CPSF1, CPSF4 and CSTF2.</text>
</comment>
<keyword evidence="15" id="KW-1185">Reference proteome</keyword>
<dbReference type="GO" id="GO:0003676">
    <property type="term" value="F:nucleic acid binding"/>
    <property type="evidence" value="ECO:0007669"/>
    <property type="project" value="InterPro"/>
</dbReference>
<dbReference type="InterPro" id="IPR036167">
    <property type="entry name" value="tRNA_intron_Endo_cat-like_sf"/>
</dbReference>
<comment type="similarity">
    <text evidence="2 10">Belongs to the tRNA-intron endonuclease family.</text>
</comment>
<keyword evidence="5 10" id="KW-0819">tRNA processing</keyword>
<dbReference type="NCBIfam" id="TIGR00324">
    <property type="entry name" value="endA"/>
    <property type="match status" value="1"/>
</dbReference>
<comment type="subcellular location">
    <subcellularLocation>
        <location evidence="1">Nucleus</location>
        <location evidence="1">Nucleolus</location>
    </subcellularLocation>
</comment>
<dbReference type="GO" id="GO:0006397">
    <property type="term" value="P:mRNA processing"/>
    <property type="evidence" value="ECO:0007669"/>
    <property type="project" value="UniProtKB-KW"/>
</dbReference>
<evidence type="ECO:0000259" key="13">
    <source>
        <dbReference type="Pfam" id="PF26577"/>
    </source>
</evidence>
<dbReference type="CDD" id="cd22363">
    <property type="entry name" value="tRNA-intron_lyase_C"/>
    <property type="match status" value="1"/>
</dbReference>
<dbReference type="AlphaFoldDB" id="A0A3P8V965"/>
<evidence type="ECO:0000313" key="15">
    <source>
        <dbReference type="Proteomes" id="UP000265120"/>
    </source>
</evidence>
<dbReference type="GO" id="GO:0005730">
    <property type="term" value="C:nucleolus"/>
    <property type="evidence" value="ECO:0007669"/>
    <property type="project" value="UniProtKB-SubCell"/>
</dbReference>
<dbReference type="FunFam" id="3.40.1350.10:FF:000002">
    <property type="entry name" value="tRNA-splicing endonuclease subunit Sen34"/>
    <property type="match status" value="1"/>
</dbReference>
<sequence>LKWNAYHMVVTSISHHKMEEAKEEEVSSSAVGLSLCDSVPLLWRMEDIKKFRSMGLVGSLVGALPRAPRQNGRMGRPLLLLPEEERLLSEKQAAARAEGVEELRQKVEQYEAHLQQSYEEQSALALEDRKAAMLRAMTSSNTRETIDLMSSEDAWKHRLETLDQNFSFPQSAMAVQLSTARAGLTYYPQDRAFLQADWPTRQRDGPRCDARYRVFRDLKGRGFYLTSAGKFGGDFLVYPGDPLRFHAHFIAVCLDLEESMCLLDVLAVARLGSNVKKTVLLCSSVKDGTVVYTSLQWSGMA</sequence>
<feature type="domain" description="TSEN34 N-terminal" evidence="13">
    <location>
        <begin position="32"/>
        <end position="95"/>
    </location>
</feature>
<dbReference type="GO" id="GO:0000379">
    <property type="term" value="P:tRNA-type intron splice site recognition and cleavage"/>
    <property type="evidence" value="ECO:0007669"/>
    <property type="project" value="UniProtKB-UniRule"/>
</dbReference>
<dbReference type="Pfam" id="PF01974">
    <property type="entry name" value="tRNA_int_endo"/>
    <property type="match status" value="1"/>
</dbReference>
<evidence type="ECO:0000256" key="8">
    <source>
        <dbReference type="ARBA" id="ARBA00064779"/>
    </source>
</evidence>
<protein>
    <recommendedName>
        <fullName evidence="9 10">tRNA-splicing endonuclease subunit Sen34</fullName>
        <ecNumber evidence="3 10">4.6.1.16</ecNumber>
    </recommendedName>
</protein>
<evidence type="ECO:0000256" key="4">
    <source>
        <dbReference type="ARBA" id="ARBA00022664"/>
    </source>
</evidence>
<evidence type="ECO:0000256" key="1">
    <source>
        <dbReference type="ARBA" id="ARBA00004604"/>
    </source>
</evidence>
<keyword evidence="7 10" id="KW-0539">Nucleus</keyword>
<organism evidence="14 15">
    <name type="scientific">Cynoglossus semilaevis</name>
    <name type="common">Tongue sole</name>
    <dbReference type="NCBI Taxonomy" id="244447"/>
    <lineage>
        <taxon>Eukaryota</taxon>
        <taxon>Metazoa</taxon>
        <taxon>Chordata</taxon>
        <taxon>Craniata</taxon>
        <taxon>Vertebrata</taxon>
        <taxon>Euteleostomi</taxon>
        <taxon>Actinopterygii</taxon>
        <taxon>Neopterygii</taxon>
        <taxon>Teleostei</taxon>
        <taxon>Neoteleostei</taxon>
        <taxon>Acanthomorphata</taxon>
        <taxon>Carangaria</taxon>
        <taxon>Pleuronectiformes</taxon>
        <taxon>Pleuronectoidei</taxon>
        <taxon>Cynoglossidae</taxon>
        <taxon>Cynoglossinae</taxon>
        <taxon>Cynoglossus</taxon>
    </lineage>
</organism>
<evidence type="ECO:0000256" key="6">
    <source>
        <dbReference type="ARBA" id="ARBA00023239"/>
    </source>
</evidence>
<dbReference type="FunCoup" id="A0A3P8V965">
    <property type="interactions" value="419"/>
</dbReference>
<name>A0A3P8V965_CYNSE</name>
<dbReference type="InterPro" id="IPR016690">
    <property type="entry name" value="TSEN34"/>
</dbReference>
<keyword evidence="4" id="KW-0507">mRNA processing</keyword>
<accession>A0A3P8V965</accession>
<dbReference type="PIRSF" id="PIRSF017250">
    <property type="entry name" value="tRNA_splic_SEN34"/>
    <property type="match status" value="1"/>
</dbReference>
<comment type="function">
    <text evidence="10">Constitutes one of the two catalytic subunit of the tRNA-splicing endonuclease complex, a complex responsible for identification and cleavage of the splice sites in pre-tRNA. It cleaves pre-tRNA at the 5'- and 3'-splice sites to release the intron. The products are an intron and two tRNA half-molecules bearing 2',3'-cyclic phosphate and 5'-OH termini. There are no conserved sequences at the splice sites, but the intron is invariably located at the same site in the gene, placing the splice sites an invariant distance from the constant structural features of the tRNA body.</text>
</comment>
<dbReference type="OMA" id="RTFSLEW"/>
<evidence type="ECO:0000256" key="2">
    <source>
        <dbReference type="ARBA" id="ARBA00008078"/>
    </source>
</evidence>
<dbReference type="GO" id="GO:0000213">
    <property type="term" value="F:tRNA-intron lyase activity"/>
    <property type="evidence" value="ECO:0007669"/>
    <property type="project" value="UniProtKB-UniRule"/>
</dbReference>
<evidence type="ECO:0000256" key="3">
    <source>
        <dbReference type="ARBA" id="ARBA00012573"/>
    </source>
</evidence>
<evidence type="ECO:0000313" key="14">
    <source>
        <dbReference type="Ensembl" id="ENSCSEP00000009781.1"/>
    </source>
</evidence>
<reference evidence="14" key="3">
    <citation type="submission" date="2025-09" db="UniProtKB">
        <authorList>
            <consortium name="Ensembl"/>
        </authorList>
    </citation>
    <scope>IDENTIFICATION</scope>
</reference>
<feature type="active site" evidence="11">
    <location>
        <position position="246"/>
    </location>
</feature>
<evidence type="ECO:0000259" key="12">
    <source>
        <dbReference type="Pfam" id="PF01974"/>
    </source>
</evidence>
<dbReference type="InParanoid" id="A0A3P8V965"/>
<evidence type="ECO:0000256" key="11">
    <source>
        <dbReference type="PIRSR" id="PIRSR017250-50"/>
    </source>
</evidence>
<dbReference type="Ensembl" id="ENSCSET00000009895.1">
    <property type="protein sequence ID" value="ENSCSEP00000009781.1"/>
    <property type="gene ID" value="ENSCSEG00000006278.1"/>
</dbReference>
<evidence type="ECO:0000256" key="7">
    <source>
        <dbReference type="ARBA" id="ARBA00023242"/>
    </source>
</evidence>
<dbReference type="STRING" id="244447.ENSCSEP00000009781"/>
<dbReference type="InterPro" id="IPR006677">
    <property type="entry name" value="tRNA_intron_Endonuc_cat-like"/>
</dbReference>
<dbReference type="Proteomes" id="UP000265120">
    <property type="component" value="Chromosome 8"/>
</dbReference>
<feature type="active site" evidence="11">
    <location>
        <position position="238"/>
    </location>
</feature>
<dbReference type="GO" id="GO:0000214">
    <property type="term" value="C:tRNA-intron endonuclease complex"/>
    <property type="evidence" value="ECO:0007669"/>
    <property type="project" value="UniProtKB-UniRule"/>
</dbReference>
<evidence type="ECO:0000256" key="10">
    <source>
        <dbReference type="PIRNR" id="PIRNR017250"/>
    </source>
</evidence>
<dbReference type="InterPro" id="IPR059049">
    <property type="entry name" value="TSEN34_N"/>
</dbReference>
<keyword evidence="6 10" id="KW-0456">Lyase</keyword>
<dbReference type="EC" id="4.6.1.16" evidence="3 10"/>
<reference evidence="14 15" key="1">
    <citation type="journal article" date="2014" name="Nat. Genet.">
        <title>Whole-genome sequence of a flatfish provides insights into ZW sex chromosome evolution and adaptation to a benthic lifestyle.</title>
        <authorList>
            <person name="Chen S."/>
            <person name="Zhang G."/>
            <person name="Shao C."/>
            <person name="Huang Q."/>
            <person name="Liu G."/>
            <person name="Zhang P."/>
            <person name="Song W."/>
            <person name="An N."/>
            <person name="Chalopin D."/>
            <person name="Volff J.N."/>
            <person name="Hong Y."/>
            <person name="Li Q."/>
            <person name="Sha Z."/>
            <person name="Zhou H."/>
            <person name="Xie M."/>
            <person name="Yu Q."/>
            <person name="Liu Y."/>
            <person name="Xiang H."/>
            <person name="Wang N."/>
            <person name="Wu K."/>
            <person name="Yang C."/>
            <person name="Zhou Q."/>
            <person name="Liao X."/>
            <person name="Yang L."/>
            <person name="Hu Q."/>
            <person name="Zhang J."/>
            <person name="Meng L."/>
            <person name="Jin L."/>
            <person name="Tian Y."/>
            <person name="Lian J."/>
            <person name="Yang J."/>
            <person name="Miao G."/>
            <person name="Liu S."/>
            <person name="Liang Z."/>
            <person name="Yan F."/>
            <person name="Li Y."/>
            <person name="Sun B."/>
            <person name="Zhang H."/>
            <person name="Zhang J."/>
            <person name="Zhu Y."/>
            <person name="Du M."/>
            <person name="Zhao Y."/>
            <person name="Schartl M."/>
            <person name="Tang Q."/>
            <person name="Wang J."/>
        </authorList>
    </citation>
    <scope>NUCLEOTIDE SEQUENCE</scope>
</reference>
<dbReference type="PANTHER" id="PTHR13070:SF0">
    <property type="entry name" value="TRNA-SPLICING ENDONUCLEASE SUBUNIT SEN34"/>
    <property type="match status" value="1"/>
</dbReference>
<evidence type="ECO:0000256" key="9">
    <source>
        <dbReference type="ARBA" id="ARBA00070870"/>
    </source>
</evidence>
<dbReference type="GeneTree" id="ENSGT00390000003912"/>
<dbReference type="SUPFAM" id="SSF53032">
    <property type="entry name" value="tRNA-intron endonuclease catalytic domain-like"/>
    <property type="match status" value="1"/>
</dbReference>
<feature type="active site" evidence="11">
    <location>
        <position position="277"/>
    </location>
</feature>
<dbReference type="Pfam" id="PF26577">
    <property type="entry name" value="TSEN34_N"/>
    <property type="match status" value="1"/>
</dbReference>
<reference evidence="14" key="2">
    <citation type="submission" date="2025-08" db="UniProtKB">
        <authorList>
            <consortium name="Ensembl"/>
        </authorList>
    </citation>
    <scope>IDENTIFICATION</scope>
</reference>